<organism evidence="11 12">
    <name type="scientific">Coraliomargarita sinensis</name>
    <dbReference type="NCBI Taxonomy" id="2174842"/>
    <lineage>
        <taxon>Bacteria</taxon>
        <taxon>Pseudomonadati</taxon>
        <taxon>Verrucomicrobiota</taxon>
        <taxon>Opitutia</taxon>
        <taxon>Puniceicoccales</taxon>
        <taxon>Coraliomargaritaceae</taxon>
        <taxon>Coraliomargarita</taxon>
    </lineage>
</organism>
<evidence type="ECO:0000256" key="9">
    <source>
        <dbReference type="ARBA" id="ARBA00031501"/>
    </source>
</evidence>
<dbReference type="Proteomes" id="UP000247099">
    <property type="component" value="Unassembled WGS sequence"/>
</dbReference>
<gene>
    <name evidence="11" type="primary">malQ</name>
    <name evidence="11" type="ORF">DDZ13_07490</name>
</gene>
<evidence type="ECO:0000256" key="7">
    <source>
        <dbReference type="ARBA" id="ARBA00023277"/>
    </source>
</evidence>
<comment type="similarity">
    <text evidence="2 10">Belongs to the disproportionating enzyme family.</text>
</comment>
<proteinExistence type="inferred from homology"/>
<evidence type="ECO:0000256" key="1">
    <source>
        <dbReference type="ARBA" id="ARBA00000439"/>
    </source>
</evidence>
<protein>
    <recommendedName>
        <fullName evidence="4 10">4-alpha-glucanotransferase</fullName>
        <ecNumber evidence="3 10">2.4.1.25</ecNumber>
    </recommendedName>
    <alternativeName>
        <fullName evidence="8 10">Amylomaltase</fullName>
    </alternativeName>
    <alternativeName>
        <fullName evidence="9 10">Disproportionating enzyme</fullName>
    </alternativeName>
</protein>
<evidence type="ECO:0000256" key="6">
    <source>
        <dbReference type="ARBA" id="ARBA00022679"/>
    </source>
</evidence>
<evidence type="ECO:0000256" key="4">
    <source>
        <dbReference type="ARBA" id="ARBA00020295"/>
    </source>
</evidence>
<evidence type="ECO:0000313" key="12">
    <source>
        <dbReference type="Proteomes" id="UP000247099"/>
    </source>
</evidence>
<keyword evidence="12" id="KW-1185">Reference proteome</keyword>
<keyword evidence="7 10" id="KW-0119">Carbohydrate metabolism</keyword>
<dbReference type="EC" id="2.4.1.25" evidence="3 10"/>
<evidence type="ECO:0000256" key="5">
    <source>
        <dbReference type="ARBA" id="ARBA00022676"/>
    </source>
</evidence>
<reference evidence="11 12" key="1">
    <citation type="submission" date="2018-05" db="EMBL/GenBank/DDBJ databases">
        <title>Coraliomargarita sinensis sp. nov., isolated from a marine solar saltern.</title>
        <authorList>
            <person name="Zhou L.Y."/>
        </authorList>
    </citation>
    <scope>NUCLEOTIDE SEQUENCE [LARGE SCALE GENOMIC DNA]</scope>
    <source>
        <strain evidence="11 12">WN38</strain>
    </source>
</reference>
<dbReference type="InterPro" id="IPR017853">
    <property type="entry name" value="GH"/>
</dbReference>
<dbReference type="NCBIfam" id="NF011080">
    <property type="entry name" value="PRK14508.1-3"/>
    <property type="match status" value="1"/>
</dbReference>
<dbReference type="AlphaFoldDB" id="A0A317ZFS6"/>
<name>A0A317ZFS6_9BACT</name>
<dbReference type="RefSeq" id="WP_110130818.1">
    <property type="nucleotide sequence ID" value="NZ_QHJQ01000004.1"/>
</dbReference>
<evidence type="ECO:0000313" key="11">
    <source>
        <dbReference type="EMBL" id="PXA04366.1"/>
    </source>
</evidence>
<dbReference type="Pfam" id="PF02446">
    <property type="entry name" value="Glyco_hydro_77"/>
    <property type="match status" value="1"/>
</dbReference>
<dbReference type="NCBIfam" id="TIGR00217">
    <property type="entry name" value="malQ"/>
    <property type="match status" value="1"/>
</dbReference>
<dbReference type="GO" id="GO:0004134">
    <property type="term" value="F:4-alpha-glucanotransferase activity"/>
    <property type="evidence" value="ECO:0007669"/>
    <property type="project" value="UniProtKB-EC"/>
</dbReference>
<dbReference type="FunCoup" id="A0A317ZFS6">
    <property type="interactions" value="190"/>
</dbReference>
<dbReference type="EMBL" id="QHJQ01000004">
    <property type="protein sequence ID" value="PXA04366.1"/>
    <property type="molecule type" value="Genomic_DNA"/>
</dbReference>
<dbReference type="InterPro" id="IPR003385">
    <property type="entry name" value="Glyco_hydro_77"/>
</dbReference>
<evidence type="ECO:0000256" key="2">
    <source>
        <dbReference type="ARBA" id="ARBA00005684"/>
    </source>
</evidence>
<dbReference type="SUPFAM" id="SSF51445">
    <property type="entry name" value="(Trans)glycosidases"/>
    <property type="match status" value="1"/>
</dbReference>
<evidence type="ECO:0000256" key="10">
    <source>
        <dbReference type="RuleBase" id="RU361207"/>
    </source>
</evidence>
<dbReference type="OrthoDB" id="9811841at2"/>
<accession>A0A317ZFS6</accession>
<comment type="catalytic activity">
    <reaction evidence="1 10">
        <text>Transfers a segment of a (1-&gt;4)-alpha-D-glucan to a new position in an acceptor, which may be glucose or a (1-&gt;4)-alpha-D-glucan.</text>
        <dbReference type="EC" id="2.4.1.25"/>
    </reaction>
</comment>
<sequence>MPKLFHRDCGLLLHPTSLPNDYGVGDFGPCTQQWLEVLAEHHQSLWQILPLNPAGYGDSPYQGLSAFAANPALLSPEHIHAIGLITDEELASLRMPCWDTVDYPQVYQNKLKLGRLAQTGFSKLIPEHPLREQYEAFLKEESDWLEDFAIYYALKNRFDGVAWTDWPEDFRDRDPVALDAASSELAPEIGRAKLEQFLLRLQWDEVQRTARKLGIRIVGDLPIFVAHDSVDVWCHRELFRLNEDGSPSVVAGVPPDYFSKTGQLWGNPLYNWERHREDNFSWWRRRLRKILSWVDVVRVDHFRGFEAFWEVPGGAATAADGVWVKAPGKDIFEAFVDDYGLPLPVIAEDLGVITPEVTALRDDFQLPGIRVLQFAFGTDPMRDTFLPESYEDNCVAYTGTHDNDTVVGWFNSKPGNGSTRSAEEIESERNAAMSYYGGDGSRIHLDFIRSLYRSGCSAAIVPVQDVLGLGSEARMNTPGVCSGSWRWRLDSLTPLLPEINELAELTRLTRRGLQADRAAEGGQFCSSK</sequence>
<comment type="caution">
    <text evidence="11">The sequence shown here is derived from an EMBL/GenBank/DDBJ whole genome shotgun (WGS) entry which is preliminary data.</text>
</comment>
<dbReference type="PANTHER" id="PTHR32438:SF5">
    <property type="entry name" value="4-ALPHA-GLUCANOTRANSFERASE DPE1, CHLOROPLASTIC_AMYLOPLASTIC"/>
    <property type="match status" value="1"/>
</dbReference>
<keyword evidence="6 10" id="KW-0808">Transferase</keyword>
<dbReference type="Gene3D" id="3.20.20.80">
    <property type="entry name" value="Glycosidases"/>
    <property type="match status" value="1"/>
</dbReference>
<dbReference type="GO" id="GO:0005975">
    <property type="term" value="P:carbohydrate metabolic process"/>
    <property type="evidence" value="ECO:0007669"/>
    <property type="project" value="InterPro"/>
</dbReference>
<dbReference type="PANTHER" id="PTHR32438">
    <property type="entry name" value="4-ALPHA-GLUCANOTRANSFERASE DPE1, CHLOROPLASTIC/AMYLOPLASTIC"/>
    <property type="match status" value="1"/>
</dbReference>
<keyword evidence="5 10" id="KW-0328">Glycosyltransferase</keyword>
<dbReference type="InParanoid" id="A0A317ZFS6"/>
<evidence type="ECO:0000256" key="8">
    <source>
        <dbReference type="ARBA" id="ARBA00031423"/>
    </source>
</evidence>
<evidence type="ECO:0000256" key="3">
    <source>
        <dbReference type="ARBA" id="ARBA00012560"/>
    </source>
</evidence>